<accession>A0AAW0G7J7</accession>
<dbReference type="PANTHER" id="PTHR44068">
    <property type="entry name" value="ZGC:194242"/>
    <property type="match status" value="1"/>
</dbReference>
<proteinExistence type="predicted"/>
<evidence type="ECO:0000256" key="1">
    <source>
        <dbReference type="ARBA" id="ARBA00022679"/>
    </source>
</evidence>
<name>A0AAW0G7J7_9APHY</name>
<evidence type="ECO:0000313" key="4">
    <source>
        <dbReference type="Proteomes" id="UP001385951"/>
    </source>
</evidence>
<organism evidence="3 4">
    <name type="scientific">Cerrena zonata</name>
    <dbReference type="NCBI Taxonomy" id="2478898"/>
    <lineage>
        <taxon>Eukaryota</taxon>
        <taxon>Fungi</taxon>
        <taxon>Dikarya</taxon>
        <taxon>Basidiomycota</taxon>
        <taxon>Agaricomycotina</taxon>
        <taxon>Agaricomycetes</taxon>
        <taxon>Polyporales</taxon>
        <taxon>Cerrenaceae</taxon>
        <taxon>Cerrena</taxon>
    </lineage>
</organism>
<keyword evidence="4" id="KW-1185">Reference proteome</keyword>
<dbReference type="Gene3D" id="3.40.50.150">
    <property type="entry name" value="Vaccinia Virus protein VP39"/>
    <property type="match status" value="1"/>
</dbReference>
<reference evidence="3 4" key="1">
    <citation type="submission" date="2022-09" db="EMBL/GenBank/DDBJ databases">
        <authorList>
            <person name="Palmer J.M."/>
        </authorList>
    </citation>
    <scope>NUCLEOTIDE SEQUENCE [LARGE SCALE GENOMIC DNA]</scope>
    <source>
        <strain evidence="3 4">DSM 7382</strain>
    </source>
</reference>
<dbReference type="AlphaFoldDB" id="A0AAW0G7J7"/>
<dbReference type="GO" id="GO:0006696">
    <property type="term" value="P:ergosterol biosynthetic process"/>
    <property type="evidence" value="ECO:0007669"/>
    <property type="project" value="TreeGrafter"/>
</dbReference>
<comment type="caution">
    <text evidence="3">The sequence shown here is derived from an EMBL/GenBank/DDBJ whole genome shotgun (WGS) entry which is preliminary data.</text>
</comment>
<dbReference type="EMBL" id="JASBNA010000012">
    <property type="protein sequence ID" value="KAK7687599.1"/>
    <property type="molecule type" value="Genomic_DNA"/>
</dbReference>
<dbReference type="Proteomes" id="UP001385951">
    <property type="component" value="Unassembled WGS sequence"/>
</dbReference>
<dbReference type="CDD" id="cd02440">
    <property type="entry name" value="AdoMet_MTases"/>
    <property type="match status" value="1"/>
</dbReference>
<dbReference type="Pfam" id="PF08241">
    <property type="entry name" value="Methyltransf_11"/>
    <property type="match status" value="1"/>
</dbReference>
<dbReference type="InterPro" id="IPR013216">
    <property type="entry name" value="Methyltransf_11"/>
</dbReference>
<dbReference type="GO" id="GO:0003838">
    <property type="term" value="F:sterol 24-C-methyltransferase activity"/>
    <property type="evidence" value="ECO:0007669"/>
    <property type="project" value="TreeGrafter"/>
</dbReference>
<sequence>MLRQLLLRSPRVPSHNVESIDFHFCRLFQGDSPISSLIRHEHYLYAKLGVRAGQRGLHVGCGSGTVALELVRFANVSVVGVDTDAEKVRQANCLAERHLLGSRLRFVHVNDYSNLTSNFPSGSFDFVFSIEALKGARRFSDIYKELCSLLIPDGRLGVYEWCWSGSFDPNDPDHCRLANVFETALSLPPRAPYDRSIPAAISALQAVGMEVLLWDDLGSRHDLVPWYSPLKVALSNDAIMQLFDQNVFGGLSQEAASVLVESAILKLFTPMALLIAKKKRVNPRC</sequence>
<feature type="domain" description="Methyltransferase type 11" evidence="2">
    <location>
        <begin position="57"/>
        <end position="156"/>
    </location>
</feature>
<dbReference type="InterPro" id="IPR050447">
    <property type="entry name" value="Erg6_SMT_methyltransf"/>
</dbReference>
<dbReference type="SUPFAM" id="SSF53335">
    <property type="entry name" value="S-adenosyl-L-methionine-dependent methyltransferases"/>
    <property type="match status" value="1"/>
</dbReference>
<gene>
    <name evidence="3" type="ORF">QCA50_008813</name>
</gene>
<protein>
    <recommendedName>
        <fullName evidence="2">Methyltransferase type 11 domain-containing protein</fullName>
    </recommendedName>
</protein>
<dbReference type="GO" id="GO:0005783">
    <property type="term" value="C:endoplasmic reticulum"/>
    <property type="evidence" value="ECO:0007669"/>
    <property type="project" value="TreeGrafter"/>
</dbReference>
<dbReference type="InterPro" id="IPR029063">
    <property type="entry name" value="SAM-dependent_MTases_sf"/>
</dbReference>
<evidence type="ECO:0000313" key="3">
    <source>
        <dbReference type="EMBL" id="KAK7687599.1"/>
    </source>
</evidence>
<evidence type="ECO:0000259" key="2">
    <source>
        <dbReference type="Pfam" id="PF08241"/>
    </source>
</evidence>
<keyword evidence="1" id="KW-0808">Transferase</keyword>
<dbReference type="PANTHER" id="PTHR44068:SF4">
    <property type="entry name" value="S-ADENOSYL-METHIONINE-STEROL-C-METHYLTRANSFERAS (AFU_ORTHOLOGUE AFUA_4G09190)"/>
    <property type="match status" value="1"/>
</dbReference>